<feature type="transmembrane region" description="Helical" evidence="6">
    <location>
        <begin position="773"/>
        <end position="793"/>
    </location>
</feature>
<reference evidence="8 9" key="1">
    <citation type="journal article" date="2023" name="Nucleic Acids Res.">
        <title>The hologenome of Daphnia magna reveals possible DNA methylation and microbiome-mediated evolution of the host genome.</title>
        <authorList>
            <person name="Chaturvedi A."/>
            <person name="Li X."/>
            <person name="Dhandapani V."/>
            <person name="Marshall H."/>
            <person name="Kissane S."/>
            <person name="Cuenca-Cambronero M."/>
            <person name="Asole G."/>
            <person name="Calvet F."/>
            <person name="Ruiz-Romero M."/>
            <person name="Marangio P."/>
            <person name="Guigo R."/>
            <person name="Rago D."/>
            <person name="Mirbahai L."/>
            <person name="Eastwood N."/>
            <person name="Colbourne J.K."/>
            <person name="Zhou J."/>
            <person name="Mallon E."/>
            <person name="Orsini L."/>
        </authorList>
    </citation>
    <scope>NUCLEOTIDE SEQUENCE [LARGE SCALE GENOMIC DNA]</scope>
    <source>
        <strain evidence="8">LRV0_1</strain>
    </source>
</reference>
<keyword evidence="9" id="KW-1185">Reference proteome</keyword>
<evidence type="ECO:0000256" key="3">
    <source>
        <dbReference type="ARBA" id="ARBA00022989"/>
    </source>
</evidence>
<dbReference type="PANTHER" id="PTHR45902">
    <property type="entry name" value="LATROPHILIN RECEPTOR-LIKE PROTEIN A"/>
    <property type="match status" value="1"/>
</dbReference>
<feature type="domain" description="G-protein coupled receptors family 2 profile 2" evidence="7">
    <location>
        <begin position="609"/>
        <end position="870"/>
    </location>
</feature>
<keyword evidence="2 6" id="KW-0812">Transmembrane</keyword>
<accession>A0ABQ9YUL8</accession>
<evidence type="ECO:0000313" key="9">
    <source>
        <dbReference type="Proteomes" id="UP001234178"/>
    </source>
</evidence>
<evidence type="ECO:0000256" key="2">
    <source>
        <dbReference type="ARBA" id="ARBA00022692"/>
    </source>
</evidence>
<dbReference type="InterPro" id="IPR000832">
    <property type="entry name" value="GPCR_2_secretin-like"/>
</dbReference>
<gene>
    <name evidence="8" type="ORF">OUZ56_006086</name>
</gene>
<dbReference type="CDD" id="cd15039">
    <property type="entry name" value="7tmB3_Methuselah-like"/>
    <property type="match status" value="1"/>
</dbReference>
<keyword evidence="3 6" id="KW-1133">Transmembrane helix</keyword>
<comment type="caution">
    <text evidence="8">The sequence shown here is derived from an EMBL/GenBank/DDBJ whole genome shotgun (WGS) entry which is preliminary data.</text>
</comment>
<feature type="region of interest" description="Disordered" evidence="5">
    <location>
        <begin position="907"/>
        <end position="945"/>
    </location>
</feature>
<dbReference type="Proteomes" id="UP001234178">
    <property type="component" value="Unassembled WGS sequence"/>
</dbReference>
<dbReference type="Pfam" id="PF00002">
    <property type="entry name" value="7tm_2"/>
    <property type="match status" value="1"/>
</dbReference>
<evidence type="ECO:0000313" key="8">
    <source>
        <dbReference type="EMBL" id="KAK4004348.1"/>
    </source>
</evidence>
<comment type="subcellular location">
    <subcellularLocation>
        <location evidence="1">Membrane</location>
        <topology evidence="1">Multi-pass membrane protein</topology>
    </subcellularLocation>
</comment>
<dbReference type="PANTHER" id="PTHR45902:SF5">
    <property type="entry name" value="G-PROTEIN COUPLED RECEPTORS FAMILY 2 PROFILE 2 DOMAIN-CONTAINING PROTEIN"/>
    <property type="match status" value="1"/>
</dbReference>
<evidence type="ECO:0000256" key="5">
    <source>
        <dbReference type="SAM" id="MobiDB-lite"/>
    </source>
</evidence>
<sequence>MYALLEASMASSTPLVESEGSTVYPSVFLNVNIPADCHVSSSSNSAAIGVVAVSGFFFFFEMHVIVMTLLVSCAISPVLVQSDDIIIDDDASLRSSILNDIHAYNASCFPKDTCRTDKVSRISDSPDWTKRNCLCDDSCIDFGDCCPDSKRYEPNQQRLAGARFSCLHLRQYNFNWIVNKCPENWSDPNVAKACETEPSEWQIHLDPISHMPVTSQVSGITYRNLNCAMCHQDVPGTRGNPSSLRFWNPRLECNSILAGSTILQSMTKDDLASKIQWDNEQKMWGLVVDINGKGEQFHSCFVDPALPDDLQSYLRPCQPSVNDCPPDWMDDDIRNKCLSYTSFVYRPQEIYRNIHCAICNSAQLQELSCNSSGISFRKLPDSREFNPSAFALLFDLKDNDGSGIVGQAKSCEDGQLYDPFSRKCRTVYCSQPGTVYREGRCLQAPSSGAAPATTSISIADGNQPETDGDAIVFPEHPNMGGSNGQYTDGRPDVSVTQLPELPFTVVDSSSTGSSVTDSEAVQPTLTNFTSIHPVNMTDKTQMSAEGNFTSCPKFLLSEDEVQWLDNGTLYVPSHGKPYDEGDYEKDKSGGGVWICAEGLTMVSKFDPILGWVTVAGLGLSEICLALHLIAFVISPDLRNLSGRNLASLSLALFAAYGSFIAAQFVPTGGNICIGIALSTFYFFLSAFWWTSVLAWDVWRTIRLATVQLRCSSSGQQWGKFILYSMYAWLLPALIVAAAVVVEYVDTDIFSWMPTEYRPFFGRNVCWFGQRKAILIYFAAPLAVILSINLLLFINSAHMIRSTTAKSPTSSNQASSRKQLGLYVRLALIMGLSWLAGLIAGAADFMPLWYVFVALCSLQGVFILLAYTCNPKVARSIRNRVLVCRKTNSRQSTYRTALVGGFKSQDLKRLGKGGKGKVEARDSHDSQVSQTSQTSLTKTTSNTTTP</sequence>
<feature type="compositionally biased region" description="Basic and acidic residues" evidence="5">
    <location>
        <begin position="915"/>
        <end position="924"/>
    </location>
</feature>
<evidence type="ECO:0000256" key="1">
    <source>
        <dbReference type="ARBA" id="ARBA00004141"/>
    </source>
</evidence>
<feature type="transmembrane region" description="Helical" evidence="6">
    <location>
        <begin position="720"/>
        <end position="744"/>
    </location>
</feature>
<dbReference type="PROSITE" id="PS50261">
    <property type="entry name" value="G_PROTEIN_RECEP_F2_4"/>
    <property type="match status" value="1"/>
</dbReference>
<keyword evidence="4 6" id="KW-0472">Membrane</keyword>
<feature type="transmembrane region" description="Helical" evidence="6">
    <location>
        <begin position="821"/>
        <end position="842"/>
    </location>
</feature>
<name>A0ABQ9YUL8_9CRUS</name>
<organism evidence="8 9">
    <name type="scientific">Daphnia magna</name>
    <dbReference type="NCBI Taxonomy" id="35525"/>
    <lineage>
        <taxon>Eukaryota</taxon>
        <taxon>Metazoa</taxon>
        <taxon>Ecdysozoa</taxon>
        <taxon>Arthropoda</taxon>
        <taxon>Crustacea</taxon>
        <taxon>Branchiopoda</taxon>
        <taxon>Diplostraca</taxon>
        <taxon>Cladocera</taxon>
        <taxon>Anomopoda</taxon>
        <taxon>Daphniidae</taxon>
        <taxon>Daphnia</taxon>
    </lineage>
</organism>
<dbReference type="EMBL" id="JAOYFB010000001">
    <property type="protein sequence ID" value="KAK4004348.1"/>
    <property type="molecule type" value="Genomic_DNA"/>
</dbReference>
<evidence type="ECO:0000256" key="6">
    <source>
        <dbReference type="SAM" id="Phobius"/>
    </source>
</evidence>
<protein>
    <recommendedName>
        <fullName evidence="7">G-protein coupled receptors family 2 profile 2 domain-containing protein</fullName>
    </recommendedName>
</protein>
<feature type="transmembrane region" description="Helical" evidence="6">
    <location>
        <begin position="671"/>
        <end position="699"/>
    </location>
</feature>
<proteinExistence type="predicted"/>
<feature type="transmembrane region" description="Helical" evidence="6">
    <location>
        <begin position="645"/>
        <end position="665"/>
    </location>
</feature>
<feature type="transmembrane region" description="Helical" evidence="6">
    <location>
        <begin position="608"/>
        <end position="633"/>
    </location>
</feature>
<feature type="transmembrane region" description="Helical" evidence="6">
    <location>
        <begin position="848"/>
        <end position="869"/>
    </location>
</feature>
<feature type="compositionally biased region" description="Low complexity" evidence="5">
    <location>
        <begin position="925"/>
        <end position="945"/>
    </location>
</feature>
<dbReference type="InterPro" id="IPR053231">
    <property type="entry name" value="GPCR_LN-TM7"/>
</dbReference>
<dbReference type="Gene3D" id="1.20.1070.10">
    <property type="entry name" value="Rhodopsin 7-helix transmembrane proteins"/>
    <property type="match status" value="1"/>
</dbReference>
<evidence type="ECO:0000259" key="7">
    <source>
        <dbReference type="PROSITE" id="PS50261"/>
    </source>
</evidence>
<evidence type="ECO:0000256" key="4">
    <source>
        <dbReference type="ARBA" id="ARBA00023136"/>
    </source>
</evidence>
<dbReference type="InterPro" id="IPR017981">
    <property type="entry name" value="GPCR_2-like_7TM"/>
</dbReference>